<evidence type="ECO:0000256" key="4">
    <source>
        <dbReference type="ARBA" id="ARBA00022984"/>
    </source>
</evidence>
<proteinExistence type="predicted"/>
<dbReference type="EMBL" id="JAHKNI010000003">
    <property type="protein sequence ID" value="MBU3061992.1"/>
    <property type="molecule type" value="Genomic_DNA"/>
</dbReference>
<evidence type="ECO:0000313" key="11">
    <source>
        <dbReference type="Proteomes" id="UP000733379"/>
    </source>
</evidence>
<dbReference type="InterPro" id="IPR005490">
    <property type="entry name" value="LD_TPept_cat_dom"/>
</dbReference>
<sequence>MRHMIRHGYFALAIAALATITTGTAAAAFVAPQSQLPAVQSISPSNGALVGIADPVTIDFAAPVADRAFAERAVTVSADRPLAGAYAWNGNRELVWTPTRYLPVDTQFTVRAGTAHTQFRSNGGTRADADMSAHTFTVFLPGQGPRVMLASMGKPGHETPVGTFPVLERQSHVIMDSSTIGIPVNSSEGYRLDVYYAERLTWGGVYVHSAPWSVNQQGHSNVSHGCINLAPADAQWYYNNVGIGDPVTVHW</sequence>
<name>A0ABS6AVD4_9NOCA</name>
<evidence type="ECO:0000256" key="8">
    <source>
        <dbReference type="SAM" id="SignalP"/>
    </source>
</evidence>
<dbReference type="CDD" id="cd13431">
    <property type="entry name" value="LDT_IgD_like_1"/>
    <property type="match status" value="1"/>
</dbReference>
<dbReference type="PANTHER" id="PTHR30582">
    <property type="entry name" value="L,D-TRANSPEPTIDASE"/>
    <property type="match status" value="1"/>
</dbReference>
<comment type="pathway">
    <text evidence="1 7">Cell wall biogenesis; peptidoglycan biosynthesis.</text>
</comment>
<keyword evidence="6 7" id="KW-0961">Cell wall biogenesis/degradation</keyword>
<gene>
    <name evidence="10" type="ORF">KO481_10705</name>
</gene>
<evidence type="ECO:0000256" key="2">
    <source>
        <dbReference type="ARBA" id="ARBA00022679"/>
    </source>
</evidence>
<evidence type="ECO:0000256" key="3">
    <source>
        <dbReference type="ARBA" id="ARBA00022960"/>
    </source>
</evidence>
<evidence type="ECO:0000256" key="1">
    <source>
        <dbReference type="ARBA" id="ARBA00004752"/>
    </source>
</evidence>
<dbReference type="Proteomes" id="UP000733379">
    <property type="component" value="Unassembled WGS sequence"/>
</dbReference>
<evidence type="ECO:0000256" key="5">
    <source>
        <dbReference type="ARBA" id="ARBA00023315"/>
    </source>
</evidence>
<dbReference type="Pfam" id="PF03734">
    <property type="entry name" value="YkuD"/>
    <property type="match status" value="1"/>
</dbReference>
<keyword evidence="2" id="KW-0808">Transferase</keyword>
<keyword evidence="3 7" id="KW-0133">Cell shape</keyword>
<feature type="domain" description="L,D-TPase catalytic" evidence="9">
    <location>
        <begin position="125"/>
        <end position="250"/>
    </location>
</feature>
<feature type="active site" description="Proton donor/acceptor" evidence="7">
    <location>
        <position position="208"/>
    </location>
</feature>
<dbReference type="RefSeq" id="WP_215916901.1">
    <property type="nucleotide sequence ID" value="NZ_JAHKNI010000003.1"/>
</dbReference>
<dbReference type="PANTHER" id="PTHR30582:SF2">
    <property type="entry name" value="L,D-TRANSPEPTIDASE YCIB-RELATED"/>
    <property type="match status" value="1"/>
</dbReference>
<dbReference type="PROSITE" id="PS52029">
    <property type="entry name" value="LD_TPASE"/>
    <property type="match status" value="1"/>
</dbReference>
<dbReference type="CDD" id="cd16913">
    <property type="entry name" value="YkuD_like"/>
    <property type="match status" value="1"/>
</dbReference>
<organism evidence="10 11">
    <name type="scientific">Nocardia albiluteola</name>
    <dbReference type="NCBI Taxonomy" id="2842303"/>
    <lineage>
        <taxon>Bacteria</taxon>
        <taxon>Bacillati</taxon>
        <taxon>Actinomycetota</taxon>
        <taxon>Actinomycetes</taxon>
        <taxon>Mycobacteriales</taxon>
        <taxon>Nocardiaceae</taxon>
        <taxon>Nocardia</taxon>
    </lineage>
</organism>
<protein>
    <submittedName>
        <fullName evidence="10">L,D-transpeptidase</fullName>
    </submittedName>
</protein>
<dbReference type="InterPro" id="IPR038063">
    <property type="entry name" value="Transpep_catalytic_dom"/>
</dbReference>
<dbReference type="Gene3D" id="2.60.40.3710">
    <property type="match status" value="1"/>
</dbReference>
<dbReference type="SUPFAM" id="SSF141523">
    <property type="entry name" value="L,D-transpeptidase catalytic domain-like"/>
    <property type="match status" value="1"/>
</dbReference>
<dbReference type="Gene3D" id="2.40.440.10">
    <property type="entry name" value="L,D-transpeptidase catalytic domain-like"/>
    <property type="match status" value="1"/>
</dbReference>
<feature type="chain" id="PRO_5046937702" evidence="8">
    <location>
        <begin position="28"/>
        <end position="251"/>
    </location>
</feature>
<comment type="caution">
    <text evidence="10">The sequence shown here is derived from an EMBL/GenBank/DDBJ whole genome shotgun (WGS) entry which is preliminary data.</text>
</comment>
<accession>A0ABS6AVD4</accession>
<dbReference type="InterPro" id="IPR050979">
    <property type="entry name" value="LD-transpeptidase"/>
</dbReference>
<feature type="signal peptide" evidence="8">
    <location>
        <begin position="1"/>
        <end position="27"/>
    </location>
</feature>
<dbReference type="Pfam" id="PF17964">
    <property type="entry name" value="Big_10"/>
    <property type="match status" value="1"/>
</dbReference>
<feature type="active site" description="Nucleophile" evidence="7">
    <location>
        <position position="226"/>
    </location>
</feature>
<keyword evidence="4 7" id="KW-0573">Peptidoglycan synthesis</keyword>
<evidence type="ECO:0000313" key="10">
    <source>
        <dbReference type="EMBL" id="MBU3061992.1"/>
    </source>
</evidence>
<reference evidence="10 11" key="1">
    <citation type="submission" date="2021-06" db="EMBL/GenBank/DDBJ databases">
        <title>Actinomycetes sequencing.</title>
        <authorList>
            <person name="Shan Q."/>
        </authorList>
    </citation>
    <scope>NUCLEOTIDE SEQUENCE [LARGE SCALE GENOMIC DNA]</scope>
    <source>
        <strain evidence="10 11">NEAU-G5</strain>
    </source>
</reference>
<dbReference type="InterPro" id="IPR041280">
    <property type="entry name" value="Big_10"/>
</dbReference>
<evidence type="ECO:0000259" key="9">
    <source>
        <dbReference type="PROSITE" id="PS52029"/>
    </source>
</evidence>
<keyword evidence="5" id="KW-0012">Acyltransferase</keyword>
<evidence type="ECO:0000256" key="7">
    <source>
        <dbReference type="PROSITE-ProRule" id="PRU01373"/>
    </source>
</evidence>
<keyword evidence="8" id="KW-0732">Signal</keyword>
<keyword evidence="11" id="KW-1185">Reference proteome</keyword>
<evidence type="ECO:0000256" key="6">
    <source>
        <dbReference type="ARBA" id="ARBA00023316"/>
    </source>
</evidence>